<evidence type="ECO:0000256" key="1">
    <source>
        <dbReference type="SAM" id="SignalP"/>
    </source>
</evidence>
<dbReference type="Pfam" id="PF00188">
    <property type="entry name" value="CAP"/>
    <property type="match status" value="1"/>
</dbReference>
<keyword evidence="1" id="KW-0732">Signal</keyword>
<keyword evidence="4" id="KW-1185">Reference proteome</keyword>
<name>A0A1X7ANC9_9GAMM</name>
<evidence type="ECO:0000313" key="4">
    <source>
        <dbReference type="Proteomes" id="UP000196573"/>
    </source>
</evidence>
<dbReference type="AlphaFoldDB" id="A0A1X7ANC9"/>
<sequence length="478" mass="53820">MSNPKAFIFPTGIGLCLTLCLASAFSWAQGTINHNSINQPPDITRLNFIRDKAGLPPYEHNEQLQQAAQHHARFHAIHSTETMAIDHHSEQLPDGYPYSPTLPAINDLGDRTAYYNYSSTTVGEVMTFREFYSREEIFTDSDNLSWTGLLDESLDHRNVLLSYSFDEIGGWREQSSQHDSLYMHHVYNVGEGLSRKMCDAIIHNPDLAESNQDYLIYPSLPENLKLIRYCANHENILLGQDFFIETRHKYRAPLPDFFTYPYNGQTHVSPRSKNIEPSVMAQINGHLNQVGPAISVHIHPDRNKQITVTGFNLYREQGQELIPVTTIPVTNRLTILGSEIHAWYPADLDGSPDGRNGELIPDQTYRGELHTVQDGTLHTHIFTFHTDADLSRQPRLRAQGSSLEDADIFSTPILIAEEVFNNFKGNISFGAKEIASILGLAPHQMTLSGRCTKDAMLNGRKGAGGHWFIHCEPPTSDN</sequence>
<organism evidence="3 4">
    <name type="scientific">Parendozoicomonas haliclonae</name>
    <dbReference type="NCBI Taxonomy" id="1960125"/>
    <lineage>
        <taxon>Bacteria</taxon>
        <taxon>Pseudomonadati</taxon>
        <taxon>Pseudomonadota</taxon>
        <taxon>Gammaproteobacteria</taxon>
        <taxon>Oceanospirillales</taxon>
        <taxon>Endozoicomonadaceae</taxon>
        <taxon>Parendozoicomonas</taxon>
    </lineage>
</organism>
<evidence type="ECO:0000259" key="2">
    <source>
        <dbReference type="Pfam" id="PF00188"/>
    </source>
</evidence>
<feature type="chain" id="PRO_5012010402" description="SCP domain-containing protein" evidence="1">
    <location>
        <begin position="29"/>
        <end position="478"/>
    </location>
</feature>
<dbReference type="RefSeq" id="WP_087112250.1">
    <property type="nucleotide sequence ID" value="NZ_CBCSCN010000011.1"/>
</dbReference>
<feature type="domain" description="SCP" evidence="2">
    <location>
        <begin position="45"/>
        <end position="180"/>
    </location>
</feature>
<dbReference type="Proteomes" id="UP000196573">
    <property type="component" value="Unassembled WGS sequence"/>
</dbReference>
<dbReference type="InterPro" id="IPR014044">
    <property type="entry name" value="CAP_dom"/>
</dbReference>
<dbReference type="InterPro" id="IPR035940">
    <property type="entry name" value="CAP_sf"/>
</dbReference>
<accession>A0A1X7ANC9</accession>
<dbReference type="EMBL" id="FWPT01000009">
    <property type="protein sequence ID" value="SMA49796.1"/>
    <property type="molecule type" value="Genomic_DNA"/>
</dbReference>
<protein>
    <recommendedName>
        <fullName evidence="2">SCP domain-containing protein</fullName>
    </recommendedName>
</protein>
<proteinExistence type="predicted"/>
<dbReference type="Gene3D" id="3.40.33.10">
    <property type="entry name" value="CAP"/>
    <property type="match status" value="1"/>
</dbReference>
<reference evidence="3 4" key="1">
    <citation type="submission" date="2017-03" db="EMBL/GenBank/DDBJ databases">
        <authorList>
            <person name="Afonso C.L."/>
            <person name="Miller P.J."/>
            <person name="Scott M.A."/>
            <person name="Spackman E."/>
            <person name="Goraichik I."/>
            <person name="Dimitrov K.M."/>
            <person name="Suarez D.L."/>
            <person name="Swayne D.E."/>
        </authorList>
    </citation>
    <scope>NUCLEOTIDE SEQUENCE [LARGE SCALE GENOMIC DNA]</scope>
    <source>
        <strain evidence="3">SB41UT1</strain>
    </source>
</reference>
<gene>
    <name evidence="3" type="ORF">EHSB41UT_03585</name>
</gene>
<evidence type="ECO:0000313" key="3">
    <source>
        <dbReference type="EMBL" id="SMA49796.1"/>
    </source>
</evidence>
<feature type="signal peptide" evidence="1">
    <location>
        <begin position="1"/>
        <end position="28"/>
    </location>
</feature>